<proteinExistence type="predicted"/>
<dbReference type="GO" id="GO:0005085">
    <property type="term" value="F:guanyl-nucleotide exchange factor activity"/>
    <property type="evidence" value="ECO:0007669"/>
    <property type="project" value="InterPro"/>
</dbReference>
<feature type="domain" description="VPS9" evidence="1">
    <location>
        <begin position="1"/>
        <end position="80"/>
    </location>
</feature>
<dbReference type="AlphaFoldDB" id="A0A183DEV4"/>
<evidence type="ECO:0000313" key="4">
    <source>
        <dbReference type="WBParaSite" id="GPUH_0000725401-mRNA-1"/>
    </source>
</evidence>
<dbReference type="Pfam" id="PF02204">
    <property type="entry name" value="VPS9"/>
    <property type="match status" value="1"/>
</dbReference>
<evidence type="ECO:0000259" key="1">
    <source>
        <dbReference type="PROSITE" id="PS51205"/>
    </source>
</evidence>
<dbReference type="PANTHER" id="PTHR23101:SF122">
    <property type="entry name" value="RABAPTIN-5-ASSOCIATED EXCHANGE FACTOR FOR RAB5"/>
    <property type="match status" value="1"/>
</dbReference>
<dbReference type="Proteomes" id="UP000271098">
    <property type="component" value="Unassembled WGS sequence"/>
</dbReference>
<dbReference type="GO" id="GO:0005829">
    <property type="term" value="C:cytosol"/>
    <property type="evidence" value="ECO:0007669"/>
    <property type="project" value="TreeGrafter"/>
</dbReference>
<dbReference type="PANTHER" id="PTHR23101">
    <property type="entry name" value="RAB GDP/GTP EXCHANGE FACTOR"/>
    <property type="match status" value="1"/>
</dbReference>
<evidence type="ECO:0000313" key="2">
    <source>
        <dbReference type="EMBL" id="VDK57707.1"/>
    </source>
</evidence>
<reference evidence="4" key="1">
    <citation type="submission" date="2016-06" db="UniProtKB">
        <authorList>
            <consortium name="WormBaseParasite"/>
        </authorList>
    </citation>
    <scope>IDENTIFICATION</scope>
</reference>
<accession>A0A183DEV4</accession>
<keyword evidence="3" id="KW-1185">Reference proteome</keyword>
<dbReference type="EMBL" id="UYRT01018439">
    <property type="protein sequence ID" value="VDK57707.1"/>
    <property type="molecule type" value="Genomic_DNA"/>
</dbReference>
<dbReference type="GO" id="GO:0016192">
    <property type="term" value="P:vesicle-mediated transport"/>
    <property type="evidence" value="ECO:0007669"/>
    <property type="project" value="InterPro"/>
</dbReference>
<sequence length="80" mass="8724">MIFEALKESRSGAPASADEYLPVLIYVILKGNPPLIQSNVKFISRFALPNRVMSGESGSYPLVLLVKIISAAIYSNANRL</sequence>
<dbReference type="InterPro" id="IPR003123">
    <property type="entry name" value="VPS9"/>
</dbReference>
<dbReference type="SUPFAM" id="SSF109993">
    <property type="entry name" value="VPS9 domain"/>
    <property type="match status" value="1"/>
</dbReference>
<dbReference type="PROSITE" id="PS51205">
    <property type="entry name" value="VPS9"/>
    <property type="match status" value="1"/>
</dbReference>
<dbReference type="Gene3D" id="1.20.1050.80">
    <property type="entry name" value="VPS9 domain"/>
    <property type="match status" value="1"/>
</dbReference>
<dbReference type="OrthoDB" id="300289at2759"/>
<dbReference type="InterPro" id="IPR037191">
    <property type="entry name" value="VPS9_dom_sf"/>
</dbReference>
<organism evidence="4">
    <name type="scientific">Gongylonema pulchrum</name>
    <dbReference type="NCBI Taxonomy" id="637853"/>
    <lineage>
        <taxon>Eukaryota</taxon>
        <taxon>Metazoa</taxon>
        <taxon>Ecdysozoa</taxon>
        <taxon>Nematoda</taxon>
        <taxon>Chromadorea</taxon>
        <taxon>Rhabditida</taxon>
        <taxon>Spirurina</taxon>
        <taxon>Spiruromorpha</taxon>
        <taxon>Spiruroidea</taxon>
        <taxon>Gongylonematidae</taxon>
        <taxon>Gongylonema</taxon>
    </lineage>
</organism>
<protein>
    <submittedName>
        <fullName evidence="4">VPS9 domain-containing protein</fullName>
    </submittedName>
</protein>
<dbReference type="WBParaSite" id="GPUH_0000725401-mRNA-1">
    <property type="protein sequence ID" value="GPUH_0000725401-mRNA-1"/>
    <property type="gene ID" value="GPUH_0000725401"/>
</dbReference>
<dbReference type="InterPro" id="IPR045046">
    <property type="entry name" value="Vps9-like"/>
</dbReference>
<name>A0A183DEV4_9BILA</name>
<dbReference type="GO" id="GO:0030139">
    <property type="term" value="C:endocytic vesicle"/>
    <property type="evidence" value="ECO:0007669"/>
    <property type="project" value="TreeGrafter"/>
</dbReference>
<dbReference type="GO" id="GO:0031267">
    <property type="term" value="F:small GTPase binding"/>
    <property type="evidence" value="ECO:0007669"/>
    <property type="project" value="TreeGrafter"/>
</dbReference>
<reference evidence="2 3" key="2">
    <citation type="submission" date="2018-11" db="EMBL/GenBank/DDBJ databases">
        <authorList>
            <consortium name="Pathogen Informatics"/>
        </authorList>
    </citation>
    <scope>NUCLEOTIDE SEQUENCE [LARGE SCALE GENOMIC DNA]</scope>
</reference>
<evidence type="ECO:0000313" key="3">
    <source>
        <dbReference type="Proteomes" id="UP000271098"/>
    </source>
</evidence>
<gene>
    <name evidence="2" type="ORF">GPUH_LOCUS7249</name>
</gene>